<accession>A0A7I8ITV3</accession>
<evidence type="ECO:0000256" key="1">
    <source>
        <dbReference type="SAM" id="MobiDB-lite"/>
    </source>
</evidence>
<feature type="domain" description="UBA" evidence="2">
    <location>
        <begin position="388"/>
        <end position="432"/>
    </location>
</feature>
<evidence type="ECO:0000313" key="3">
    <source>
        <dbReference type="EMBL" id="CAA2621534.1"/>
    </source>
</evidence>
<feature type="compositionally biased region" description="Low complexity" evidence="1">
    <location>
        <begin position="153"/>
        <end position="164"/>
    </location>
</feature>
<feature type="compositionally biased region" description="Polar residues" evidence="1">
    <location>
        <begin position="10"/>
        <end position="21"/>
    </location>
</feature>
<sequence length="444" mass="48443">MTSHFGARNYGSNEGQESSNVIFERSRDSYDTVTVAEVDSTVKKYADILLHAVEGVSSRLSQLESRTHKFENALDELKLSIGSTYGTTDGKLRHLDNVLREVQTGLQGIRDKQEIAEAQRQLSKLQAPRDDRPPLDSSSSLPTRSQPPPAHYSQPPLQLPAQPSSTPPPPPPALPTTLPGPPAPNAQVSSLSMAPPREAYYPPPGQPPAEPPQQHYPPPPPPQQNQLPPPPPQQTQLLPPPQHYPPGSHLAQYSQPPQPSQPVPPQLQPPFPHQPEEPPPPYMLPPQNYPSSLHHPPQLATRPPHSQQIYGPTANIYENSSGSRQQAPGYGPAFSDTYPYSGSPSRYTTGREPSPFSSSSSSSAQSGAAAGGPAHRIELWRSSGNRVPVDDVVERVTSMGFPRDLVRETVRRLTENGQSVDLNVVLDKLMNGEESQARKAWFGK</sequence>
<keyword evidence="4" id="KW-1185">Reference proteome</keyword>
<gene>
    <name evidence="3" type="ORF">SI7747_06007624</name>
</gene>
<dbReference type="EMBL" id="CACRZD030000006">
    <property type="protein sequence ID" value="CAA6661227.1"/>
    <property type="molecule type" value="Genomic_DNA"/>
</dbReference>
<feature type="compositionally biased region" description="Polar residues" evidence="1">
    <location>
        <begin position="338"/>
        <end position="348"/>
    </location>
</feature>
<dbReference type="PROSITE" id="PS50030">
    <property type="entry name" value="UBA"/>
    <property type="match status" value="1"/>
</dbReference>
<name>A0A7I8ITV3_SPIIN</name>
<feature type="compositionally biased region" description="Pro residues" evidence="1">
    <location>
        <begin position="256"/>
        <end position="288"/>
    </location>
</feature>
<feature type="compositionally biased region" description="Low complexity" evidence="1">
    <location>
        <begin position="353"/>
        <end position="374"/>
    </location>
</feature>
<dbReference type="PANTHER" id="PTHR31805:SF14">
    <property type="entry name" value="RECEPTOR-LIKE KINASE, PUTATIVE (DUF1421)-RELATED"/>
    <property type="match status" value="1"/>
</dbReference>
<proteinExistence type="predicted"/>
<dbReference type="InterPro" id="IPR015940">
    <property type="entry name" value="UBA"/>
</dbReference>
<feature type="region of interest" description="Disordered" evidence="1">
    <location>
        <begin position="119"/>
        <end position="384"/>
    </location>
</feature>
<dbReference type="AlphaFoldDB" id="A0A7I8ITV3"/>
<dbReference type="Pfam" id="PF07223">
    <property type="entry name" value="DUF1421"/>
    <property type="match status" value="1"/>
</dbReference>
<feature type="compositionally biased region" description="Pro residues" evidence="1">
    <location>
        <begin position="165"/>
        <end position="184"/>
    </location>
</feature>
<feature type="compositionally biased region" description="Pro residues" evidence="1">
    <location>
        <begin position="201"/>
        <end position="244"/>
    </location>
</feature>
<dbReference type="EMBL" id="LR743593">
    <property type="protein sequence ID" value="CAA2621534.1"/>
    <property type="molecule type" value="Genomic_DNA"/>
</dbReference>
<organism evidence="3">
    <name type="scientific">Spirodela intermedia</name>
    <name type="common">Intermediate duckweed</name>
    <dbReference type="NCBI Taxonomy" id="51605"/>
    <lineage>
        <taxon>Eukaryota</taxon>
        <taxon>Viridiplantae</taxon>
        <taxon>Streptophyta</taxon>
        <taxon>Embryophyta</taxon>
        <taxon>Tracheophyta</taxon>
        <taxon>Spermatophyta</taxon>
        <taxon>Magnoliopsida</taxon>
        <taxon>Liliopsida</taxon>
        <taxon>Araceae</taxon>
        <taxon>Lemnoideae</taxon>
        <taxon>Spirodela</taxon>
    </lineage>
</organism>
<feature type="compositionally biased region" description="Polar residues" evidence="1">
    <location>
        <begin position="304"/>
        <end position="326"/>
    </location>
</feature>
<feature type="compositionally biased region" description="Low complexity" evidence="1">
    <location>
        <begin position="135"/>
        <end position="144"/>
    </location>
</feature>
<evidence type="ECO:0000259" key="2">
    <source>
        <dbReference type="PROSITE" id="PS50030"/>
    </source>
</evidence>
<evidence type="ECO:0000313" key="4">
    <source>
        <dbReference type="Proteomes" id="UP001189122"/>
    </source>
</evidence>
<feature type="region of interest" description="Disordered" evidence="1">
    <location>
        <begin position="1"/>
        <end position="22"/>
    </location>
</feature>
<dbReference type="InterPro" id="IPR010820">
    <property type="entry name" value="DUF1421"/>
</dbReference>
<dbReference type="PANTHER" id="PTHR31805">
    <property type="entry name" value="RECEPTOR-LIKE KINASE, PUTATIVE (DUF1421)-RELATED"/>
    <property type="match status" value="1"/>
</dbReference>
<dbReference type="Proteomes" id="UP001189122">
    <property type="component" value="Unassembled WGS sequence"/>
</dbReference>
<protein>
    <recommendedName>
        <fullName evidence="2">UBA domain-containing protein</fullName>
    </recommendedName>
</protein>
<reference evidence="3 4" key="1">
    <citation type="submission" date="2019-12" db="EMBL/GenBank/DDBJ databases">
        <authorList>
            <person name="Scholz U."/>
            <person name="Mascher M."/>
            <person name="Fiebig A."/>
        </authorList>
    </citation>
    <scope>NUCLEOTIDE SEQUENCE</scope>
</reference>